<sequence length="302" mass="34755">MKPTSLQDFYKHTLSGSPDDIPAQSGHFNVFRVKDLNRLKPADAAMFYNRKSFFKIALLVGSTKVKYADTTIDVEENGLLFADPGVPYQYIDQDLQDGGYFCIFTADFLFNKKSEILPDALPIFKTDHYPVFNISFEQKKELSIIFEKICSEINGDYAYRYDLIRAYVAELIHYGQKLIPNVSRNELRNAPQRIAEKFFDLLEQQFSINSPADRVQVRTPKEYAEKLCVHVNYLNKNLKEITGKSTSELLGERTAREGKILLKHSDWSIAQIAFCLGFDEVSHFSKFFKKHSGLTPLSFRQI</sequence>
<dbReference type="SMART" id="SM00342">
    <property type="entry name" value="HTH_ARAC"/>
    <property type="match status" value="1"/>
</dbReference>
<proteinExistence type="predicted"/>
<dbReference type="PRINTS" id="PR00032">
    <property type="entry name" value="HTHARAC"/>
</dbReference>
<dbReference type="InterPro" id="IPR009057">
    <property type="entry name" value="Homeodomain-like_sf"/>
</dbReference>
<keyword evidence="3" id="KW-0804">Transcription</keyword>
<keyword evidence="2" id="KW-0238">DNA-binding</keyword>
<dbReference type="Proteomes" id="UP000556700">
    <property type="component" value="Unassembled WGS sequence"/>
</dbReference>
<organism evidence="5 6">
    <name type="scientific">Flavobacterium chungangense</name>
    <dbReference type="NCBI Taxonomy" id="554283"/>
    <lineage>
        <taxon>Bacteria</taxon>
        <taxon>Pseudomonadati</taxon>
        <taxon>Bacteroidota</taxon>
        <taxon>Flavobacteriia</taxon>
        <taxon>Flavobacteriales</taxon>
        <taxon>Flavobacteriaceae</taxon>
        <taxon>Flavobacterium</taxon>
    </lineage>
</organism>
<accession>A0A6V6YPC1</accession>
<evidence type="ECO:0000256" key="1">
    <source>
        <dbReference type="ARBA" id="ARBA00023015"/>
    </source>
</evidence>
<reference evidence="5 6" key="1">
    <citation type="submission" date="2020-06" db="EMBL/GenBank/DDBJ databases">
        <authorList>
            <person name="Criscuolo A."/>
        </authorList>
    </citation>
    <scope>NUCLEOTIDE SEQUENCE [LARGE SCALE GENOMIC DNA]</scope>
    <source>
        <strain evidence="6">CIP 110025</strain>
    </source>
</reference>
<dbReference type="AlphaFoldDB" id="A0A6V6YPC1"/>
<evidence type="ECO:0000256" key="2">
    <source>
        <dbReference type="ARBA" id="ARBA00023125"/>
    </source>
</evidence>
<gene>
    <name evidence="5" type="ORF">FLACHUCJ7_00484</name>
</gene>
<evidence type="ECO:0000259" key="4">
    <source>
        <dbReference type="PROSITE" id="PS01124"/>
    </source>
</evidence>
<dbReference type="PROSITE" id="PS01124">
    <property type="entry name" value="HTH_ARAC_FAMILY_2"/>
    <property type="match status" value="1"/>
</dbReference>
<comment type="caution">
    <text evidence="5">The sequence shown here is derived from an EMBL/GenBank/DDBJ whole genome shotgun (WGS) entry which is preliminary data.</text>
</comment>
<dbReference type="InterPro" id="IPR018060">
    <property type="entry name" value="HTH_AraC"/>
</dbReference>
<evidence type="ECO:0000313" key="5">
    <source>
        <dbReference type="EMBL" id="CAD0001337.1"/>
    </source>
</evidence>
<dbReference type="RefSeq" id="WP_031457045.1">
    <property type="nucleotide sequence ID" value="NZ_CAIJDO010000069.1"/>
</dbReference>
<name>A0A6V6YPC1_9FLAO</name>
<evidence type="ECO:0000313" key="6">
    <source>
        <dbReference type="Proteomes" id="UP000556700"/>
    </source>
</evidence>
<dbReference type="Gene3D" id="1.10.10.60">
    <property type="entry name" value="Homeodomain-like"/>
    <property type="match status" value="1"/>
</dbReference>
<dbReference type="GO" id="GO:0003700">
    <property type="term" value="F:DNA-binding transcription factor activity"/>
    <property type="evidence" value="ECO:0007669"/>
    <property type="project" value="InterPro"/>
</dbReference>
<keyword evidence="6" id="KW-1185">Reference proteome</keyword>
<evidence type="ECO:0000256" key="3">
    <source>
        <dbReference type="ARBA" id="ARBA00023163"/>
    </source>
</evidence>
<dbReference type="GO" id="GO:0043565">
    <property type="term" value="F:sequence-specific DNA binding"/>
    <property type="evidence" value="ECO:0007669"/>
    <property type="project" value="InterPro"/>
</dbReference>
<dbReference type="PANTHER" id="PTHR43280:SF32">
    <property type="entry name" value="TRANSCRIPTIONAL REGULATORY PROTEIN"/>
    <property type="match status" value="1"/>
</dbReference>
<dbReference type="EMBL" id="CAIJDO010000069">
    <property type="protein sequence ID" value="CAD0001337.1"/>
    <property type="molecule type" value="Genomic_DNA"/>
</dbReference>
<dbReference type="InterPro" id="IPR020449">
    <property type="entry name" value="Tscrpt_reg_AraC-type_HTH"/>
</dbReference>
<dbReference type="Pfam" id="PF12833">
    <property type="entry name" value="HTH_18"/>
    <property type="match status" value="1"/>
</dbReference>
<protein>
    <submittedName>
        <fullName evidence="5">AraC family transcriptional regulator</fullName>
    </submittedName>
</protein>
<dbReference type="PANTHER" id="PTHR43280">
    <property type="entry name" value="ARAC-FAMILY TRANSCRIPTIONAL REGULATOR"/>
    <property type="match status" value="1"/>
</dbReference>
<feature type="domain" description="HTH araC/xylS-type" evidence="4">
    <location>
        <begin position="196"/>
        <end position="302"/>
    </location>
</feature>
<keyword evidence="1" id="KW-0805">Transcription regulation</keyword>
<dbReference type="SUPFAM" id="SSF46689">
    <property type="entry name" value="Homeodomain-like"/>
    <property type="match status" value="1"/>
</dbReference>